<sequence>MAHLGNDAAIQSSDRLLRQYGFDLAGQTVESILDSWLRQFPSRWIRLALIEALYQGRYKAFSVEHILDQWLRREQPTYHFNSEFEALICNNMPRNLCQVEPESHHPPRHRPKEKESEQITPPSSDLTHVTDLGEGITSSIRQFHPDPPASEFTSKLTEIVRRWRSQGDMETRLPQR</sequence>
<feature type="compositionally biased region" description="Polar residues" evidence="1">
    <location>
        <begin position="118"/>
        <end position="127"/>
    </location>
</feature>
<proteinExistence type="predicted"/>
<feature type="region of interest" description="Disordered" evidence="1">
    <location>
        <begin position="98"/>
        <end position="130"/>
    </location>
</feature>
<name>A0ABT6EZB2_9SYNE</name>
<evidence type="ECO:0000256" key="1">
    <source>
        <dbReference type="SAM" id="MobiDB-lite"/>
    </source>
</evidence>
<keyword evidence="3" id="KW-1185">Reference proteome</keyword>
<gene>
    <name evidence="2" type="ORF">L3556_08455</name>
</gene>
<reference evidence="2" key="1">
    <citation type="journal article" date="2022" name="Genome Biol. Evol.">
        <title>A New Gene Family Diagnostic for Intracellular Biomineralization of Amorphous Ca Carbonates by Cyanobacteria.</title>
        <authorList>
            <person name="Benzerara K."/>
            <person name="Duprat E."/>
            <person name="Bitard-Feildel T."/>
            <person name="Caumes G."/>
            <person name="Cassier-Chauvat C."/>
            <person name="Chauvat F."/>
            <person name="Dezi M."/>
            <person name="Diop S.I."/>
            <person name="Gaschignard G."/>
            <person name="Gorgen S."/>
            <person name="Gugger M."/>
            <person name="Lopez-Garcia P."/>
            <person name="Millet M."/>
            <person name="Skouri-Panet F."/>
            <person name="Moreira D."/>
            <person name="Callebaut I."/>
        </authorList>
    </citation>
    <scope>NUCLEOTIDE SEQUENCE</scope>
    <source>
        <strain evidence="2">G9</strain>
    </source>
</reference>
<evidence type="ECO:0000313" key="2">
    <source>
        <dbReference type="EMBL" id="MDG2990956.1"/>
    </source>
</evidence>
<reference evidence="2" key="2">
    <citation type="submission" date="2022-01" db="EMBL/GenBank/DDBJ databases">
        <authorList>
            <person name="Zivanovic Y."/>
            <person name="Moreira D."/>
            <person name="Lopez-Garcia P."/>
        </authorList>
    </citation>
    <scope>NUCLEOTIDE SEQUENCE</scope>
    <source>
        <strain evidence="2">G9</strain>
    </source>
</reference>
<organism evidence="2 3">
    <name type="scientific">Candidatus Synechococcus calcipolaris G9</name>
    <dbReference type="NCBI Taxonomy" id="1497997"/>
    <lineage>
        <taxon>Bacteria</taxon>
        <taxon>Bacillati</taxon>
        <taxon>Cyanobacteriota</taxon>
        <taxon>Cyanophyceae</taxon>
        <taxon>Synechococcales</taxon>
        <taxon>Synechococcaceae</taxon>
        <taxon>Synechococcus</taxon>
    </lineage>
</organism>
<comment type="caution">
    <text evidence="2">The sequence shown here is derived from an EMBL/GenBank/DDBJ whole genome shotgun (WGS) entry which is preliminary data.</text>
</comment>
<accession>A0ABT6EZB2</accession>
<evidence type="ECO:0000313" key="3">
    <source>
        <dbReference type="Proteomes" id="UP001154265"/>
    </source>
</evidence>
<dbReference type="RefSeq" id="WP_277866842.1">
    <property type="nucleotide sequence ID" value="NZ_JAKKUT010000002.1"/>
</dbReference>
<evidence type="ECO:0008006" key="4">
    <source>
        <dbReference type="Google" id="ProtNLM"/>
    </source>
</evidence>
<dbReference type="Proteomes" id="UP001154265">
    <property type="component" value="Unassembled WGS sequence"/>
</dbReference>
<dbReference type="EMBL" id="JAKKUT010000002">
    <property type="protein sequence ID" value="MDG2990956.1"/>
    <property type="molecule type" value="Genomic_DNA"/>
</dbReference>
<protein>
    <recommendedName>
        <fullName evidence="4">DnaD domain-containing protein</fullName>
    </recommendedName>
</protein>